<organism evidence="2 3">
    <name type="scientific">Cirrhinus mrigala</name>
    <name type="common">Mrigala</name>
    <dbReference type="NCBI Taxonomy" id="683832"/>
    <lineage>
        <taxon>Eukaryota</taxon>
        <taxon>Metazoa</taxon>
        <taxon>Chordata</taxon>
        <taxon>Craniata</taxon>
        <taxon>Vertebrata</taxon>
        <taxon>Euteleostomi</taxon>
        <taxon>Actinopterygii</taxon>
        <taxon>Neopterygii</taxon>
        <taxon>Teleostei</taxon>
        <taxon>Ostariophysi</taxon>
        <taxon>Cypriniformes</taxon>
        <taxon>Cyprinidae</taxon>
        <taxon>Labeoninae</taxon>
        <taxon>Labeonini</taxon>
        <taxon>Cirrhinus</taxon>
    </lineage>
</organism>
<name>A0ABD0Q755_CIRMR</name>
<gene>
    <name evidence="2" type="ORF">M9458_021336</name>
</gene>
<dbReference type="AlphaFoldDB" id="A0ABD0Q755"/>
<feature type="non-terminal residue" evidence="2">
    <location>
        <position position="127"/>
    </location>
</feature>
<accession>A0ABD0Q755</accession>
<reference evidence="2 3" key="1">
    <citation type="submission" date="2024-05" db="EMBL/GenBank/DDBJ databases">
        <title>Genome sequencing and assembly of Indian major carp, Cirrhinus mrigala (Hamilton, 1822).</title>
        <authorList>
            <person name="Mohindra V."/>
            <person name="Chowdhury L.M."/>
            <person name="Lal K."/>
            <person name="Jena J.K."/>
        </authorList>
    </citation>
    <scope>NUCLEOTIDE SEQUENCE [LARGE SCALE GENOMIC DNA]</scope>
    <source>
        <strain evidence="2">CM1030</strain>
        <tissue evidence="2">Blood</tissue>
    </source>
</reference>
<evidence type="ECO:0000313" key="3">
    <source>
        <dbReference type="Proteomes" id="UP001529510"/>
    </source>
</evidence>
<evidence type="ECO:0000313" key="2">
    <source>
        <dbReference type="EMBL" id="KAL0181961.1"/>
    </source>
</evidence>
<dbReference type="Proteomes" id="UP001529510">
    <property type="component" value="Unassembled WGS sequence"/>
</dbReference>
<sequence>MDWHSPSVPLRRTSPAPLRIQSPASSLPHPMEHLPEPTADKEPEPAMMLVPETTPEPIIAPEPEHNGNSDQVCEPATSSVPVGVLVQLERMEWGPADIPVAESELQLVSVGYCENLEEDMSPIYHPR</sequence>
<dbReference type="EMBL" id="JAMKFB020000010">
    <property type="protein sequence ID" value="KAL0181961.1"/>
    <property type="molecule type" value="Genomic_DNA"/>
</dbReference>
<feature type="region of interest" description="Disordered" evidence="1">
    <location>
        <begin position="56"/>
        <end position="75"/>
    </location>
</feature>
<evidence type="ECO:0000256" key="1">
    <source>
        <dbReference type="SAM" id="MobiDB-lite"/>
    </source>
</evidence>
<feature type="region of interest" description="Disordered" evidence="1">
    <location>
        <begin position="1"/>
        <end position="45"/>
    </location>
</feature>
<proteinExistence type="predicted"/>
<keyword evidence="3" id="KW-1185">Reference proteome</keyword>
<comment type="caution">
    <text evidence="2">The sequence shown here is derived from an EMBL/GenBank/DDBJ whole genome shotgun (WGS) entry which is preliminary data.</text>
</comment>
<protein>
    <submittedName>
        <fullName evidence="2">Uncharacterized protein</fullName>
    </submittedName>
</protein>
<feature type="compositionally biased region" description="Basic and acidic residues" evidence="1">
    <location>
        <begin position="30"/>
        <end position="44"/>
    </location>
</feature>